<keyword evidence="2" id="KW-0547">Nucleotide-binding</keyword>
<keyword evidence="3" id="KW-1185">Reference proteome</keyword>
<dbReference type="Gene3D" id="3.30.565.10">
    <property type="entry name" value="Histidine kinase-like ATPase, C-terminal domain"/>
    <property type="match status" value="1"/>
</dbReference>
<feature type="domain" description="STAS" evidence="1">
    <location>
        <begin position="6"/>
        <end position="116"/>
    </location>
</feature>
<dbReference type="GO" id="GO:0005524">
    <property type="term" value="F:ATP binding"/>
    <property type="evidence" value="ECO:0007669"/>
    <property type="project" value="UniProtKB-KW"/>
</dbReference>
<dbReference type="InterPro" id="IPR050267">
    <property type="entry name" value="Anti-sigma-factor_SerPK"/>
</dbReference>
<dbReference type="PANTHER" id="PTHR35526">
    <property type="entry name" value="ANTI-SIGMA-F FACTOR RSBW-RELATED"/>
    <property type="match status" value="1"/>
</dbReference>
<dbReference type="InterPro" id="IPR036890">
    <property type="entry name" value="HATPase_C_sf"/>
</dbReference>
<reference evidence="2 3" key="1">
    <citation type="submission" date="2018-12" db="EMBL/GenBank/DDBJ databases">
        <title>Amycolatopsis eburnea sp. nov. actinomycete associate with arbuscular mycorrhiza fungal spore.</title>
        <authorList>
            <person name="Lumyong S."/>
            <person name="Chaiya L."/>
        </authorList>
    </citation>
    <scope>NUCLEOTIDE SEQUENCE [LARGE SCALE GENOMIC DNA]</scope>
    <source>
        <strain evidence="2 3">GLM-1</strain>
    </source>
</reference>
<accession>A0A427SXN0</accession>
<dbReference type="EMBL" id="RSEC01000061">
    <property type="protein sequence ID" value="RSD09355.1"/>
    <property type="molecule type" value="Genomic_DNA"/>
</dbReference>
<dbReference type="CDD" id="cd16936">
    <property type="entry name" value="HATPase_RsbW-like"/>
    <property type="match status" value="1"/>
</dbReference>
<protein>
    <submittedName>
        <fullName evidence="2">ATP-binding protein</fullName>
    </submittedName>
</protein>
<comment type="caution">
    <text evidence="2">The sequence shown here is derived from an EMBL/GenBank/DDBJ whole genome shotgun (WGS) entry which is preliminary data.</text>
</comment>
<name>A0A427SXN0_9PSEU</name>
<dbReference type="Proteomes" id="UP000267081">
    <property type="component" value="Unassembled WGS sequence"/>
</dbReference>
<sequence length="254" mass="27513">MTGSVVNLAVDRIEEATLVTVSGELDTGSYPVLRDGLLKIATDAPEGLVADIRALRIHDPALASVFPLIAMRIGDWPGIPFTLVAAEPGHRALLNRHVVDRYLPVRDDLTGAVAALDHPVRRRSERTFPRTEGSSALVREFVTGRLAQWGVPELAEDARFVATELVENVLKHTVSEPRLRLDLRRGVCTVAVADQDARPAVLLERLSPFEPGMGLKLVAQLARTWGCSRSWAGGKVVWAVLVRRPRTSGGGSAG</sequence>
<keyword evidence="2" id="KW-0067">ATP-binding</keyword>
<evidence type="ECO:0000313" key="3">
    <source>
        <dbReference type="Proteomes" id="UP000267081"/>
    </source>
</evidence>
<dbReference type="RefSeq" id="WP_125315292.1">
    <property type="nucleotide sequence ID" value="NZ_RSEC01000061.1"/>
</dbReference>
<dbReference type="OrthoDB" id="4327509at2"/>
<dbReference type="InterPro" id="IPR002645">
    <property type="entry name" value="STAS_dom"/>
</dbReference>
<dbReference type="Gene3D" id="3.30.750.24">
    <property type="entry name" value="STAS domain"/>
    <property type="match status" value="1"/>
</dbReference>
<evidence type="ECO:0000259" key="1">
    <source>
        <dbReference type="PROSITE" id="PS50801"/>
    </source>
</evidence>
<dbReference type="InterPro" id="IPR036513">
    <property type="entry name" value="STAS_dom_sf"/>
</dbReference>
<dbReference type="AlphaFoldDB" id="A0A427SXN0"/>
<organism evidence="2 3">
    <name type="scientific">Amycolatopsis eburnea</name>
    <dbReference type="NCBI Taxonomy" id="2267691"/>
    <lineage>
        <taxon>Bacteria</taxon>
        <taxon>Bacillati</taxon>
        <taxon>Actinomycetota</taxon>
        <taxon>Actinomycetes</taxon>
        <taxon>Pseudonocardiales</taxon>
        <taxon>Pseudonocardiaceae</taxon>
        <taxon>Amycolatopsis</taxon>
    </lineage>
</organism>
<dbReference type="PANTHER" id="PTHR35526:SF3">
    <property type="entry name" value="ANTI-SIGMA-F FACTOR RSBW"/>
    <property type="match status" value="1"/>
</dbReference>
<evidence type="ECO:0000313" key="2">
    <source>
        <dbReference type="EMBL" id="RSD09355.1"/>
    </source>
</evidence>
<dbReference type="SUPFAM" id="SSF52091">
    <property type="entry name" value="SpoIIaa-like"/>
    <property type="match status" value="1"/>
</dbReference>
<dbReference type="PROSITE" id="PS50801">
    <property type="entry name" value="STAS"/>
    <property type="match status" value="1"/>
</dbReference>
<proteinExistence type="predicted"/>
<gene>
    <name evidence="2" type="ORF">EIY87_40670</name>
</gene>